<gene>
    <name evidence="15" type="ORF">BJY01DRAFT_132671</name>
</gene>
<evidence type="ECO:0000256" key="1">
    <source>
        <dbReference type="ARBA" id="ARBA00001641"/>
    </source>
</evidence>
<evidence type="ECO:0000256" key="13">
    <source>
        <dbReference type="RuleBase" id="RU361164"/>
    </source>
</evidence>
<evidence type="ECO:0000313" key="16">
    <source>
        <dbReference type="Proteomes" id="UP001610446"/>
    </source>
</evidence>
<proteinExistence type="inferred from homology"/>
<keyword evidence="8 13" id="KW-0136">Cellulose degradation</keyword>
<dbReference type="PRINTS" id="PR00734">
    <property type="entry name" value="GLHYDRLASE7"/>
</dbReference>
<feature type="chain" id="PRO_5046031957" description="Glucanase" evidence="14">
    <location>
        <begin position="18"/>
        <end position="457"/>
    </location>
</feature>
<comment type="subcellular location">
    <subcellularLocation>
        <location evidence="3">Secreted</location>
    </subcellularLocation>
</comment>
<reference evidence="15 16" key="1">
    <citation type="submission" date="2024-07" db="EMBL/GenBank/DDBJ databases">
        <title>Section-level genome sequencing and comparative genomics of Aspergillus sections Usti and Cavernicolus.</title>
        <authorList>
            <consortium name="Lawrence Berkeley National Laboratory"/>
            <person name="Nybo J.L."/>
            <person name="Vesth T.C."/>
            <person name="Theobald S."/>
            <person name="Frisvad J.C."/>
            <person name="Larsen T.O."/>
            <person name="Kjaerboelling I."/>
            <person name="Rothschild-Mancinelli K."/>
            <person name="Lyhne E.K."/>
            <person name="Kogle M.E."/>
            <person name="Barry K."/>
            <person name="Clum A."/>
            <person name="Na H."/>
            <person name="Ledsgaard L."/>
            <person name="Lin J."/>
            <person name="Lipzen A."/>
            <person name="Kuo A."/>
            <person name="Riley R."/>
            <person name="Mondo S."/>
            <person name="Labutti K."/>
            <person name="Haridas S."/>
            <person name="Pangalinan J."/>
            <person name="Salamov A.A."/>
            <person name="Simmons B.A."/>
            <person name="Magnuson J.K."/>
            <person name="Chen J."/>
            <person name="Drula E."/>
            <person name="Henrissat B."/>
            <person name="Wiebenga A."/>
            <person name="Lubbers R.J."/>
            <person name="Gomes A.C."/>
            <person name="Makela M.R."/>
            <person name="Stajich J."/>
            <person name="Grigoriev I.V."/>
            <person name="Mortensen U.H."/>
            <person name="De Vries R.P."/>
            <person name="Baker S.E."/>
            <person name="Andersen M.R."/>
        </authorList>
    </citation>
    <scope>NUCLEOTIDE SEQUENCE [LARGE SCALE GENOMIC DNA]</scope>
    <source>
        <strain evidence="15 16">CBS 123904</strain>
    </source>
</reference>
<keyword evidence="5" id="KW-0964">Secreted</keyword>
<evidence type="ECO:0000256" key="12">
    <source>
        <dbReference type="ARBA" id="ARBA00023326"/>
    </source>
</evidence>
<name>A0ABR4KDJ0_9EURO</name>
<evidence type="ECO:0000256" key="5">
    <source>
        <dbReference type="ARBA" id="ARBA00022525"/>
    </source>
</evidence>
<protein>
    <recommendedName>
        <fullName evidence="13">Glucanase</fullName>
        <ecNumber evidence="13">3.2.1.-</ecNumber>
    </recommendedName>
</protein>
<sequence length="457" mass="48569">MYQRALLFSALLSATRAQQAGTLTEEVHPSLTWQKCEASGTCTEVSGSVVLDSNWRWTHSVDGSTNCYTGNTWDSTLCPDNESCAENCAVDGADYEGTYGITSSGDALTLKFVTGSNVGSRVYLMEDDETYQTFDLIGNEFTFDVDVSNLPCGLNGALYFTSMDSDGGLSKYDGNKAGAKYGTGYCDSQCPRDIKFINGLGNVEGWTGSDSDPNAGVGGMGTCCPELDIWEANSISTAYTPHPCDDVEQTMCEGDACGGTYSSDRYAGTCDPDGCDFNSYRMGNTSFYGPGSIVDTASTMTVVTQFVGEGSLTEIKRFYVQDGVVIANSASNIDGVEGNSITSDFCTAQKAAFGDEDIFTQHGGLSKMGDAMSAMVLILSIWDDHYASMMWLDSSYPTDADASEPGVARGTCANGAGDPDVVESEHADSSVTFSNIKFGPIGSTFDSTAAAARRRRF</sequence>
<keyword evidence="9" id="KW-0325">Glycoprotein</keyword>
<comment type="similarity">
    <text evidence="4 13">Belongs to the glycosyl hydrolase 7 (cellulase C) family.</text>
</comment>
<evidence type="ECO:0000256" key="4">
    <source>
        <dbReference type="ARBA" id="ARBA00006044"/>
    </source>
</evidence>
<evidence type="ECO:0000313" key="15">
    <source>
        <dbReference type="EMBL" id="KAL2850330.1"/>
    </source>
</evidence>
<keyword evidence="6 14" id="KW-0732">Signal</keyword>
<organism evidence="15 16">
    <name type="scientific">Aspergillus pseudoustus</name>
    <dbReference type="NCBI Taxonomy" id="1810923"/>
    <lineage>
        <taxon>Eukaryota</taxon>
        <taxon>Fungi</taxon>
        <taxon>Dikarya</taxon>
        <taxon>Ascomycota</taxon>
        <taxon>Pezizomycotina</taxon>
        <taxon>Eurotiomycetes</taxon>
        <taxon>Eurotiomycetidae</taxon>
        <taxon>Eurotiales</taxon>
        <taxon>Aspergillaceae</taxon>
        <taxon>Aspergillus</taxon>
        <taxon>Aspergillus subgen. Nidulantes</taxon>
    </lineage>
</organism>
<dbReference type="PANTHER" id="PTHR33753:SF6">
    <property type="entry name" value="1,4-BETA-D-GLUCAN CELLOBIOHYDROLASE A-RELATED"/>
    <property type="match status" value="1"/>
</dbReference>
<evidence type="ECO:0000256" key="14">
    <source>
        <dbReference type="SAM" id="SignalP"/>
    </source>
</evidence>
<evidence type="ECO:0000256" key="7">
    <source>
        <dbReference type="ARBA" id="ARBA00022801"/>
    </source>
</evidence>
<evidence type="ECO:0000256" key="9">
    <source>
        <dbReference type="ARBA" id="ARBA00023180"/>
    </source>
</evidence>
<dbReference type="Pfam" id="PF00840">
    <property type="entry name" value="Glyco_hydro_7"/>
    <property type="match status" value="1"/>
</dbReference>
<dbReference type="GO" id="GO:0016787">
    <property type="term" value="F:hydrolase activity"/>
    <property type="evidence" value="ECO:0007669"/>
    <property type="project" value="UniProtKB-KW"/>
</dbReference>
<accession>A0ABR4KDJ0</accession>
<keyword evidence="11 13" id="KW-0326">Glycosidase</keyword>
<evidence type="ECO:0000256" key="11">
    <source>
        <dbReference type="ARBA" id="ARBA00023295"/>
    </source>
</evidence>
<dbReference type="EMBL" id="JBFXLU010000037">
    <property type="protein sequence ID" value="KAL2850330.1"/>
    <property type="molecule type" value="Genomic_DNA"/>
</dbReference>
<dbReference type="SUPFAM" id="SSF49899">
    <property type="entry name" value="Concanavalin A-like lectins/glucanases"/>
    <property type="match status" value="1"/>
</dbReference>
<dbReference type="PANTHER" id="PTHR33753">
    <property type="entry name" value="1,4-BETA-D-GLUCAN CELLOBIOHYDROLASE B"/>
    <property type="match status" value="1"/>
</dbReference>
<evidence type="ECO:0000256" key="6">
    <source>
        <dbReference type="ARBA" id="ARBA00022729"/>
    </source>
</evidence>
<dbReference type="CDD" id="cd07999">
    <property type="entry name" value="GH7_CBH_EG"/>
    <property type="match status" value="1"/>
</dbReference>
<keyword evidence="16" id="KW-1185">Reference proteome</keyword>
<dbReference type="Gene3D" id="2.70.100.10">
    <property type="entry name" value="Glycoside hydrolase, family 7, domain"/>
    <property type="match status" value="1"/>
</dbReference>
<comment type="catalytic activity">
    <reaction evidence="1">
        <text>Hydrolysis of (1-&gt;4)-beta-D-glucosidic linkages in cellulose and cellotetraose, releasing cellobiose from the non-reducing ends of the chains.</text>
        <dbReference type="EC" id="3.2.1.91"/>
    </reaction>
</comment>
<dbReference type="InterPro" id="IPR001722">
    <property type="entry name" value="Glyco_hydro_7"/>
</dbReference>
<keyword evidence="10" id="KW-0119">Carbohydrate metabolism</keyword>
<evidence type="ECO:0000256" key="8">
    <source>
        <dbReference type="ARBA" id="ARBA00023001"/>
    </source>
</evidence>
<evidence type="ECO:0000256" key="3">
    <source>
        <dbReference type="ARBA" id="ARBA00004613"/>
    </source>
</evidence>
<keyword evidence="7 13" id="KW-0378">Hydrolase</keyword>
<comment type="function">
    <text evidence="2">The biological conversion of cellulose to glucose generally requires three types of hydrolytic enzymes: (1) Endoglucanases which cut internal beta-1,4-glucosidic bonds; (2) Exocellobiohydrolases that cut the disaccharide cellobiose from the non-reducing end of the cellulose polymer chain; (3) Beta-1,4-glucosidases which hydrolyze the cellobiose and other short cello-oligosaccharides to glucose.</text>
</comment>
<dbReference type="Proteomes" id="UP001610446">
    <property type="component" value="Unassembled WGS sequence"/>
</dbReference>
<evidence type="ECO:0000256" key="2">
    <source>
        <dbReference type="ARBA" id="ARBA00002392"/>
    </source>
</evidence>
<dbReference type="EC" id="3.2.1.-" evidence="13"/>
<evidence type="ECO:0000256" key="10">
    <source>
        <dbReference type="ARBA" id="ARBA00023277"/>
    </source>
</evidence>
<dbReference type="InterPro" id="IPR013320">
    <property type="entry name" value="ConA-like_dom_sf"/>
</dbReference>
<feature type="signal peptide" evidence="14">
    <location>
        <begin position="1"/>
        <end position="17"/>
    </location>
</feature>
<comment type="caution">
    <text evidence="15">The sequence shown here is derived from an EMBL/GenBank/DDBJ whole genome shotgun (WGS) entry which is preliminary data.</text>
</comment>
<keyword evidence="12 13" id="KW-0624">Polysaccharide degradation</keyword>
<dbReference type="InterPro" id="IPR037019">
    <property type="entry name" value="Glyco_hydro_7_sf"/>
</dbReference>